<evidence type="ECO:0000259" key="3">
    <source>
        <dbReference type="PROSITE" id="PS50977"/>
    </source>
</evidence>
<dbReference type="RefSeq" id="WP_069316884.1">
    <property type="nucleotide sequence ID" value="NZ_CAWNQJ010000001.1"/>
</dbReference>
<protein>
    <submittedName>
        <fullName evidence="5">Transcriptional regulator</fullName>
    </submittedName>
</protein>
<evidence type="ECO:0000256" key="2">
    <source>
        <dbReference type="PROSITE-ProRule" id="PRU00335"/>
    </source>
</evidence>
<dbReference type="PANTHER" id="PTHR43479">
    <property type="entry name" value="ACREF/ENVCD OPERON REPRESSOR-RELATED"/>
    <property type="match status" value="1"/>
</dbReference>
<accession>A0A2G0Q8L3</accession>
<dbReference type="InterPro" id="IPR009057">
    <property type="entry name" value="Homeodomain-like_sf"/>
</dbReference>
<dbReference type="Pfam" id="PF14246">
    <property type="entry name" value="TetR_C_7"/>
    <property type="match status" value="1"/>
</dbReference>
<dbReference type="STRING" id="351679.A9255_11795"/>
<dbReference type="InterPro" id="IPR050624">
    <property type="entry name" value="HTH-type_Tx_Regulator"/>
</dbReference>
<evidence type="ECO:0000313" key="8">
    <source>
        <dbReference type="Proteomes" id="UP000225433"/>
    </source>
</evidence>
<dbReference type="PANTHER" id="PTHR43479:SF11">
    <property type="entry name" value="ACREF_ENVCD OPERON REPRESSOR-RELATED"/>
    <property type="match status" value="1"/>
</dbReference>
<dbReference type="SUPFAM" id="SSF46689">
    <property type="entry name" value="Homeodomain-like"/>
    <property type="match status" value="1"/>
</dbReference>
<evidence type="ECO:0000313" key="7">
    <source>
        <dbReference type="Proteomes" id="UP000094600"/>
    </source>
</evidence>
<dbReference type="Proteomes" id="UP000094600">
    <property type="component" value="Chromosome"/>
</dbReference>
<feature type="DNA-binding region" description="H-T-H motif" evidence="2">
    <location>
        <begin position="40"/>
        <end position="59"/>
    </location>
</feature>
<gene>
    <name evidence="4" type="ORF">A9255_11795</name>
    <name evidence="6" type="ORF">Xhom_00039</name>
    <name evidence="5" type="ORF">Xhom_02297</name>
</gene>
<organism evidence="5 8">
    <name type="scientific">Xenorhabdus hominickii</name>
    <dbReference type="NCBI Taxonomy" id="351679"/>
    <lineage>
        <taxon>Bacteria</taxon>
        <taxon>Pseudomonadati</taxon>
        <taxon>Pseudomonadota</taxon>
        <taxon>Gammaproteobacteria</taxon>
        <taxon>Enterobacterales</taxon>
        <taxon>Morganellaceae</taxon>
        <taxon>Xenorhabdus</taxon>
    </lineage>
</organism>
<reference evidence="4 7" key="1">
    <citation type="submission" date="2016-06" db="EMBL/GenBank/DDBJ databases">
        <title>Bacterial characters and pathogenicity of Xenorhabdus hominickii from an entomopathogenic nematode, Steinernema monticolum.</title>
        <authorList>
            <person name="Park Y."/>
            <person name="Kim Y."/>
        </authorList>
    </citation>
    <scope>NUCLEOTIDE SEQUENCE [LARGE SCALE GENOMIC DNA]</scope>
    <source>
        <strain evidence="4 7">ANU1</strain>
    </source>
</reference>
<dbReference type="InterPro" id="IPR001647">
    <property type="entry name" value="HTH_TetR"/>
</dbReference>
<name>A0A2G0Q8L3_XENHO</name>
<dbReference type="Proteomes" id="UP000225433">
    <property type="component" value="Unassembled WGS sequence"/>
</dbReference>
<dbReference type="EMBL" id="NJAI01000001">
    <property type="protein sequence ID" value="PHM57085.1"/>
    <property type="molecule type" value="Genomic_DNA"/>
</dbReference>
<keyword evidence="7" id="KW-1185">Reference proteome</keyword>
<dbReference type="EMBL" id="NJAI01000003">
    <property type="protein sequence ID" value="PHM55551.1"/>
    <property type="molecule type" value="Genomic_DNA"/>
</dbReference>
<dbReference type="EMBL" id="CP016176">
    <property type="protein sequence ID" value="AOM41201.1"/>
    <property type="molecule type" value="Genomic_DNA"/>
</dbReference>
<dbReference type="AlphaFoldDB" id="A0A2G0Q8L3"/>
<dbReference type="Pfam" id="PF00440">
    <property type="entry name" value="TetR_N"/>
    <property type="match status" value="1"/>
</dbReference>
<feature type="domain" description="HTH tetR-type" evidence="3">
    <location>
        <begin position="17"/>
        <end position="77"/>
    </location>
</feature>
<dbReference type="GO" id="GO:0003677">
    <property type="term" value="F:DNA binding"/>
    <property type="evidence" value="ECO:0007669"/>
    <property type="project" value="UniProtKB-UniRule"/>
</dbReference>
<evidence type="ECO:0000256" key="1">
    <source>
        <dbReference type="ARBA" id="ARBA00023125"/>
    </source>
</evidence>
<proteinExistence type="predicted"/>
<keyword evidence="1 2" id="KW-0238">DNA-binding</keyword>
<dbReference type="KEGG" id="xho:A9255_11795"/>
<dbReference type="OrthoDB" id="7584337at2"/>
<evidence type="ECO:0000313" key="6">
    <source>
        <dbReference type="EMBL" id="PHM57085.1"/>
    </source>
</evidence>
<dbReference type="PRINTS" id="PR00455">
    <property type="entry name" value="HTHTETR"/>
</dbReference>
<dbReference type="PROSITE" id="PS50977">
    <property type="entry name" value="HTH_TETR_2"/>
    <property type="match status" value="1"/>
</dbReference>
<sequence length="212" mass="24360">MAENHSRPRGRPTIPEQEIRQKIHDITLSLLINQGYITTTMDVVAKKAGIAKKTLYRFVTNRENLMEQVVMRWADNFTPAFKKKPNNSQQVIKLMKIYLGEMAKESLSSDSVGLFKLLQSDFPYREILLDKYQQGGIEKGKNILANWLEHQYQQGLIKKLDYNLISELIISMVIAEPLRKMALGILPPVPETDITPHITAAMSLIKYEFLEE</sequence>
<dbReference type="Gene3D" id="1.10.357.10">
    <property type="entry name" value="Tetracycline Repressor, domain 2"/>
    <property type="match status" value="1"/>
</dbReference>
<evidence type="ECO:0000313" key="4">
    <source>
        <dbReference type="EMBL" id="AOM41201.1"/>
    </source>
</evidence>
<reference evidence="5 8" key="2">
    <citation type="journal article" date="2017" name="Nat. Microbiol.">
        <title>Natural product diversity associated with the nematode symbionts Photorhabdus and Xenorhabdus.</title>
        <authorList>
            <person name="Tobias N.J."/>
            <person name="Wolff H."/>
            <person name="Djahanschiri B."/>
            <person name="Grundmann F."/>
            <person name="Kronenwerth M."/>
            <person name="Shi Y.M."/>
            <person name="Simonyi S."/>
            <person name="Grun P."/>
            <person name="Shapiro-Ilan D."/>
            <person name="Pidot S.J."/>
            <person name="Stinear T.P."/>
            <person name="Ebersberger I."/>
            <person name="Bode H.B."/>
        </authorList>
    </citation>
    <scope>NUCLEOTIDE SEQUENCE [LARGE SCALE GENOMIC DNA]</scope>
    <source>
        <strain evidence="5 8">DSM 17903</strain>
    </source>
</reference>
<evidence type="ECO:0000313" key="5">
    <source>
        <dbReference type="EMBL" id="PHM55551.1"/>
    </source>
</evidence>
<dbReference type="InterPro" id="IPR039536">
    <property type="entry name" value="TetR_C_Proteobacteria"/>
</dbReference>